<gene>
    <name evidence="1" type="ordered locus">Francci3_0667</name>
</gene>
<sequence length="185" mass="19954">MIVRHDGPSWSAWSPQCPGLAMAQPSAAELRAALPDVLAWYFGEATEIDAQIHVERRLCGGVAVRIAQDAQLWERQLVADRLGEALAAGDQAARLRAAPGNAAGEVIYVCALQSDRVSWLTGQLEDENDAVVATLPVAETMLWTMRFGAARSGAGESVQPPAYRPDTTFSEVMRTFAGPLQHLRA</sequence>
<reference evidence="1 2" key="1">
    <citation type="journal article" date="2007" name="Genome Res.">
        <title>Genome characteristics of facultatively symbiotic Frankia sp. strains reflect host range and host plant biogeography.</title>
        <authorList>
            <person name="Normand P."/>
            <person name="Lapierre P."/>
            <person name="Tisa L.S."/>
            <person name="Gogarten J.P."/>
            <person name="Alloisio N."/>
            <person name="Bagnarol E."/>
            <person name="Bassi C.A."/>
            <person name="Berry A.M."/>
            <person name="Bickhart D.M."/>
            <person name="Choisne N."/>
            <person name="Couloux A."/>
            <person name="Cournoyer B."/>
            <person name="Cruveiller S."/>
            <person name="Daubin V."/>
            <person name="Demange N."/>
            <person name="Francino M.P."/>
            <person name="Goltsman E."/>
            <person name="Huang Y."/>
            <person name="Kopp O.R."/>
            <person name="Labarre L."/>
            <person name="Lapidus A."/>
            <person name="Lavire C."/>
            <person name="Marechal J."/>
            <person name="Martinez M."/>
            <person name="Mastronunzio J.E."/>
            <person name="Mullin B.C."/>
            <person name="Niemann J."/>
            <person name="Pujic P."/>
            <person name="Rawnsley T."/>
            <person name="Rouy Z."/>
            <person name="Schenowitz C."/>
            <person name="Sellstedt A."/>
            <person name="Tavares F."/>
            <person name="Tomkins J.P."/>
            <person name="Vallenet D."/>
            <person name="Valverde C."/>
            <person name="Wall L.G."/>
            <person name="Wang Y."/>
            <person name="Medigue C."/>
            <person name="Benson D.R."/>
        </authorList>
    </citation>
    <scope>NUCLEOTIDE SEQUENCE [LARGE SCALE GENOMIC DNA]</scope>
    <source>
        <strain evidence="2">DSM 45818 / CECT 9043 / CcI3</strain>
    </source>
</reference>
<dbReference type="AlphaFoldDB" id="Q2JF91"/>
<name>Q2JF91_FRACC</name>
<dbReference type="EMBL" id="CP000249">
    <property type="protein sequence ID" value="ABD10051.1"/>
    <property type="molecule type" value="Genomic_DNA"/>
</dbReference>
<protein>
    <submittedName>
        <fullName evidence="1">Uncharacterized protein</fullName>
    </submittedName>
</protein>
<dbReference type="HOGENOM" id="CLU_1432624_0_0_11"/>
<evidence type="ECO:0000313" key="1">
    <source>
        <dbReference type="EMBL" id="ABD10051.1"/>
    </source>
</evidence>
<proteinExistence type="predicted"/>
<dbReference type="eggNOG" id="ENOG50343MC">
    <property type="taxonomic scope" value="Bacteria"/>
</dbReference>
<dbReference type="Proteomes" id="UP000001937">
    <property type="component" value="Chromosome"/>
</dbReference>
<evidence type="ECO:0000313" key="2">
    <source>
        <dbReference type="Proteomes" id="UP000001937"/>
    </source>
</evidence>
<organism evidence="1 2">
    <name type="scientific">Frankia casuarinae (strain DSM 45818 / CECT 9043 / HFP020203 / CcI3)</name>
    <dbReference type="NCBI Taxonomy" id="106370"/>
    <lineage>
        <taxon>Bacteria</taxon>
        <taxon>Bacillati</taxon>
        <taxon>Actinomycetota</taxon>
        <taxon>Actinomycetes</taxon>
        <taxon>Frankiales</taxon>
        <taxon>Frankiaceae</taxon>
        <taxon>Frankia</taxon>
    </lineage>
</organism>
<dbReference type="KEGG" id="fra:Francci3_0667"/>
<accession>Q2JF91</accession>
<keyword evidence="2" id="KW-1185">Reference proteome</keyword>